<keyword evidence="2" id="KW-0472">Membrane</keyword>
<keyword evidence="3" id="KW-1185">Reference proteome</keyword>
<dbReference type="Proteomes" id="UP000095280">
    <property type="component" value="Unplaced"/>
</dbReference>
<keyword evidence="2" id="KW-1133">Transmembrane helix</keyword>
<feature type="region of interest" description="Disordered" evidence="1">
    <location>
        <begin position="151"/>
        <end position="182"/>
    </location>
</feature>
<dbReference type="AlphaFoldDB" id="A0A1I8FF64"/>
<name>A0A1I8FF64_9PLAT</name>
<evidence type="ECO:0000256" key="1">
    <source>
        <dbReference type="SAM" id="MobiDB-lite"/>
    </source>
</evidence>
<keyword evidence="2" id="KW-0812">Transmembrane</keyword>
<proteinExistence type="predicted"/>
<sequence>MNLRDIFARIVNAPASPLPASFALQMDTPLPAEEDFCTQNQSQRRTQLLFARKDITATRFLGPDEVRSKRMGSSCGPPTDHRRLTACSPCLAAPTMDRAHIVTDPEEGRDNAEDGRHEAISLSPATARFLFVALMAGSASGPLSSRLRRLPAADHRSSPVEKPPSVACATPTTSPSCSRPLKAPAPDRLGLVEAASSVGLESSTRLKTRGCDCCRRTSQRILDVPRRRRADDQAPPLPAAHPTSASGATRRRKTFRRAEDLPGRPSVNFERSSSPKRCRPPDGSATPSRRGLLTATPRAAAGPAHLGCSVRPFSDRERRGPSLYDGGWAKLQRPSTILRLAADFTAEPPGVPASESMLRNDTVYISDKIRHLLVDPSTGLFKSNVNFEVITVCFSRRFDHSRGSRQYEMFRLPGAVRWPHKSLLTPAWFPGARQSPTAARAKAKQWCCDFIKFSDKHREEQKRLSKVLIAIICVGSFAVVILIVLIVACIHHSCSRQNGRIHRKKICNDSSAAAIARRI</sequence>
<dbReference type="WBParaSite" id="maker-unitig_32539-snap-gene-0.1-mRNA-1">
    <property type="protein sequence ID" value="maker-unitig_32539-snap-gene-0.1-mRNA-1"/>
    <property type="gene ID" value="maker-unitig_32539-snap-gene-0.1"/>
</dbReference>
<organism evidence="3 4">
    <name type="scientific">Macrostomum lignano</name>
    <dbReference type="NCBI Taxonomy" id="282301"/>
    <lineage>
        <taxon>Eukaryota</taxon>
        <taxon>Metazoa</taxon>
        <taxon>Spiralia</taxon>
        <taxon>Lophotrochozoa</taxon>
        <taxon>Platyhelminthes</taxon>
        <taxon>Rhabditophora</taxon>
        <taxon>Macrostomorpha</taxon>
        <taxon>Macrostomida</taxon>
        <taxon>Macrostomidae</taxon>
        <taxon>Macrostomum</taxon>
    </lineage>
</organism>
<accession>A0A1I8FF64</accession>
<reference evidence="4" key="1">
    <citation type="submission" date="2016-11" db="UniProtKB">
        <authorList>
            <consortium name="WormBaseParasite"/>
        </authorList>
    </citation>
    <scope>IDENTIFICATION</scope>
</reference>
<feature type="region of interest" description="Disordered" evidence="1">
    <location>
        <begin position="224"/>
        <end position="319"/>
    </location>
</feature>
<feature type="transmembrane region" description="Helical" evidence="2">
    <location>
        <begin position="467"/>
        <end position="490"/>
    </location>
</feature>
<evidence type="ECO:0000313" key="4">
    <source>
        <dbReference type="WBParaSite" id="maker-unitig_32539-snap-gene-0.1-mRNA-1"/>
    </source>
</evidence>
<evidence type="ECO:0000313" key="3">
    <source>
        <dbReference type="Proteomes" id="UP000095280"/>
    </source>
</evidence>
<protein>
    <submittedName>
        <fullName evidence="4">Uncharacterized protein</fullName>
    </submittedName>
</protein>
<evidence type="ECO:0000256" key="2">
    <source>
        <dbReference type="SAM" id="Phobius"/>
    </source>
</evidence>